<dbReference type="EMBL" id="AQPF01000005">
    <property type="protein sequence ID" value="KAF0807144.1"/>
    <property type="molecule type" value="Genomic_DNA"/>
</dbReference>
<protein>
    <submittedName>
        <fullName evidence="2">Uncharacterized protein</fullName>
    </submittedName>
</protein>
<feature type="region of interest" description="Disordered" evidence="1">
    <location>
        <begin position="1"/>
        <end position="45"/>
    </location>
</feature>
<proteinExistence type="predicted"/>
<gene>
    <name evidence="2" type="ORF">A6D6_01143</name>
</gene>
<evidence type="ECO:0000313" key="3">
    <source>
        <dbReference type="Proteomes" id="UP000771797"/>
    </source>
</evidence>
<keyword evidence="3" id="KW-1185">Reference proteome</keyword>
<sequence length="68" mass="7321">MYTNRGCSQGAMEATDGGPTDIHNIRTGSTTLQSNSLSTSNGHHQGGHENCFLHESYSYENVCFAHGC</sequence>
<evidence type="ECO:0000256" key="1">
    <source>
        <dbReference type="SAM" id="MobiDB-lite"/>
    </source>
</evidence>
<evidence type="ECO:0000313" key="2">
    <source>
        <dbReference type="EMBL" id="KAF0807144.1"/>
    </source>
</evidence>
<accession>A0ABQ6YB42</accession>
<reference evidence="2 3" key="1">
    <citation type="submission" date="2012-09" db="EMBL/GenBank/DDBJ databases">
        <title>Genome Sequence of alkane-degrading Bacterium Alcanivorax sp. 6-D-6.</title>
        <authorList>
            <person name="Lai Q."/>
            <person name="Shao Z."/>
        </authorList>
    </citation>
    <scope>NUCLEOTIDE SEQUENCE [LARGE SCALE GENOMIC DNA]</scope>
    <source>
        <strain evidence="2 3">6-D-6</strain>
    </source>
</reference>
<dbReference type="Proteomes" id="UP000771797">
    <property type="component" value="Unassembled WGS sequence"/>
</dbReference>
<organism evidence="2 3">
    <name type="scientific">Alcanivorax xiamenensis</name>
    <dbReference type="NCBI Taxonomy" id="1177156"/>
    <lineage>
        <taxon>Bacteria</taxon>
        <taxon>Pseudomonadati</taxon>
        <taxon>Pseudomonadota</taxon>
        <taxon>Gammaproteobacteria</taxon>
        <taxon>Oceanospirillales</taxon>
        <taxon>Alcanivoracaceae</taxon>
        <taxon>Alcanivorax</taxon>
    </lineage>
</organism>
<comment type="caution">
    <text evidence="2">The sequence shown here is derived from an EMBL/GenBank/DDBJ whole genome shotgun (WGS) entry which is preliminary data.</text>
</comment>
<name>A0ABQ6YB42_9GAMM</name>
<feature type="compositionally biased region" description="Low complexity" evidence="1">
    <location>
        <begin position="27"/>
        <end position="42"/>
    </location>
</feature>